<evidence type="ECO:0000256" key="3">
    <source>
        <dbReference type="SAM" id="SignalP"/>
    </source>
</evidence>
<keyword evidence="2" id="KW-1133">Transmembrane helix</keyword>
<evidence type="ECO:0000313" key="4">
    <source>
        <dbReference type="EMBL" id="CAL58990.1"/>
    </source>
</evidence>
<dbReference type="HOGENOM" id="CLU_019559_0_0_14"/>
<proteinExistence type="predicted"/>
<dbReference type="AlphaFoldDB" id="A5IY81"/>
<sequence length="748" mass="83307">MKIKKILLFAKTISPALTAPVALASVSARENLEKRLDGAEGSGNGNSGSNSSNNSGGSNGGNNGSNGASSSSSGKKGVSPQFGSFADKAKKAVDTALKEAVEKVIKFTEAELKKIDLSKPQDGSQGSKETYLEKLEKQVYLKALNKLFKEKKDTLKEAKDYAELGLPVTFPFVISKDKKYDVGTVTYNGKEYKDIKIGKESDRDYSKVIETNNKDSITKSGEEDNIASNPQFEAALNKYTQDLNKSILEMVYNPKEIPKFGKDIFLEDATFNAKEGFTVKHPQNSKSWDDYIVKSIKPKFVDFDLKQNQEFKVIDETQPSPKVNPPNLPDINNKFLVPGKPPTNNETANPLEQSETLLYLEPYANYRYSSSSTSALANLLRNSSGSDKEKIFFFNNPINTRFKYTVNDIDSSGVATVKITDTAKQNSSRTYKIQKNNFSSDPRYMFLFQKQSETLSAKFTQLYKALMLDEKIDYAKLAHNELQLSLFGMVNTATKIVTDQKFVDLWNSIIVKYAERIDTPQSDDDYKSVVSASSEVVIAELIQALSASELNNQPFWNSLVNALLVVESDLREIANHKETRAKIINKFQALKLDFKVLDNTFNLLNDSLLKLRASANNWAKSFQYSKWFDEYTANVADVRENIEFLRDFLEPAVPAEKSEELKKLQDSYTKAINKIKSNKSSVNRAYYAIGGTLLIIGLILSLTNILIFTLKYKNKLNKAIKGAFGISISVSAIVALVGIILILLGLKG</sequence>
<accession>A5IY81</accession>
<keyword evidence="3" id="KW-0732">Signal</keyword>
<evidence type="ECO:0008006" key="6">
    <source>
        <dbReference type="Google" id="ProtNLM"/>
    </source>
</evidence>
<dbReference type="EMBL" id="CU179680">
    <property type="protein sequence ID" value="CAL58990.1"/>
    <property type="molecule type" value="Genomic_DNA"/>
</dbReference>
<dbReference type="NCBIfam" id="NF045829">
    <property type="entry name" value="UU052_fam"/>
    <property type="match status" value="1"/>
</dbReference>
<keyword evidence="5" id="KW-1185">Reference proteome</keyword>
<feature type="transmembrane region" description="Helical" evidence="2">
    <location>
        <begin position="685"/>
        <end position="710"/>
    </location>
</feature>
<reference evidence="5" key="1">
    <citation type="journal article" date="2007" name="PLoS Genet.">
        <title>Being pathogenic, plastic, and sexual while living with a nearly minimal bacterial genome.</title>
        <authorList>
            <person name="Sirand-Pugnet P."/>
            <person name="Lartigue C."/>
            <person name="Marenda M."/>
            <person name="Jacob D."/>
            <person name="Barre A."/>
            <person name="Barbe V."/>
            <person name="Schenowitz C."/>
            <person name="Mangenot S."/>
            <person name="Couloux A."/>
            <person name="Segurens B."/>
            <person name="de Daruvar A."/>
            <person name="Blanchard A."/>
            <person name="Citti C."/>
        </authorList>
    </citation>
    <scope>NUCLEOTIDE SEQUENCE [LARGE SCALE GENOMIC DNA]</scope>
    <source>
        <strain evidence="5">PG2</strain>
    </source>
</reference>
<evidence type="ECO:0000256" key="2">
    <source>
        <dbReference type="SAM" id="Phobius"/>
    </source>
</evidence>
<name>A5IY81_MYCAP</name>
<feature type="region of interest" description="Disordered" evidence="1">
    <location>
        <begin position="36"/>
        <end position="80"/>
    </location>
</feature>
<evidence type="ECO:0000256" key="1">
    <source>
        <dbReference type="SAM" id="MobiDB-lite"/>
    </source>
</evidence>
<keyword evidence="2" id="KW-0812">Transmembrane</keyword>
<gene>
    <name evidence="4" type="ordered locus">MAG2920</name>
</gene>
<feature type="transmembrane region" description="Helical" evidence="2">
    <location>
        <begin position="722"/>
        <end position="746"/>
    </location>
</feature>
<dbReference type="GeneID" id="93358055"/>
<feature type="compositionally biased region" description="Low complexity" evidence="1">
    <location>
        <begin position="65"/>
        <end position="74"/>
    </location>
</feature>
<dbReference type="InterPro" id="IPR054788">
    <property type="entry name" value="MSC_0620_UU052-like"/>
</dbReference>
<dbReference type="KEGG" id="maa:MAG2920"/>
<dbReference type="Proteomes" id="UP000007065">
    <property type="component" value="Chromosome"/>
</dbReference>
<feature type="chain" id="PRO_5002684469" description="Transmembrane protein" evidence="3">
    <location>
        <begin position="25"/>
        <end position="748"/>
    </location>
</feature>
<dbReference type="STRING" id="347257.MAG2920"/>
<protein>
    <recommendedName>
        <fullName evidence="6">Transmembrane protein</fullName>
    </recommendedName>
</protein>
<feature type="signal peptide" evidence="3">
    <location>
        <begin position="1"/>
        <end position="24"/>
    </location>
</feature>
<feature type="compositionally biased region" description="Low complexity" evidence="1">
    <location>
        <begin position="47"/>
        <end position="56"/>
    </location>
</feature>
<evidence type="ECO:0000313" key="5">
    <source>
        <dbReference type="Proteomes" id="UP000007065"/>
    </source>
</evidence>
<keyword evidence="2" id="KW-0472">Membrane</keyword>
<organism evidence="4 5">
    <name type="scientific">Mycoplasmopsis agalactiae (strain NCTC 10123 / CIP 59.7 / PG2)</name>
    <name type="common">Mycoplasma agalactiae</name>
    <dbReference type="NCBI Taxonomy" id="347257"/>
    <lineage>
        <taxon>Bacteria</taxon>
        <taxon>Bacillati</taxon>
        <taxon>Mycoplasmatota</taxon>
        <taxon>Mycoplasmoidales</taxon>
        <taxon>Metamycoplasmataceae</taxon>
        <taxon>Mycoplasmopsis</taxon>
    </lineage>
</organism>
<dbReference type="RefSeq" id="WP_011949468.1">
    <property type="nucleotide sequence ID" value="NC_009497.1"/>
</dbReference>